<comment type="catalytic activity">
    <reaction evidence="5">
        <text>alpha-D-glucose 1-phosphate + UTP + H(+) = UDP-alpha-D-glucose + diphosphate</text>
        <dbReference type="Rhea" id="RHEA:19889"/>
        <dbReference type="ChEBI" id="CHEBI:15378"/>
        <dbReference type="ChEBI" id="CHEBI:33019"/>
        <dbReference type="ChEBI" id="CHEBI:46398"/>
        <dbReference type="ChEBI" id="CHEBI:58601"/>
        <dbReference type="ChEBI" id="CHEBI:58885"/>
        <dbReference type="EC" id="2.7.7.9"/>
    </reaction>
</comment>
<dbReference type="EC" id="2.7.7.9" evidence="2"/>
<evidence type="ECO:0000256" key="1">
    <source>
        <dbReference type="ARBA" id="ARBA00006890"/>
    </source>
</evidence>
<keyword evidence="8" id="KW-1185">Reference proteome</keyword>
<dbReference type="EMBL" id="JACCBU010000001">
    <property type="protein sequence ID" value="NYE70794.1"/>
    <property type="molecule type" value="Genomic_DNA"/>
</dbReference>
<dbReference type="Proteomes" id="UP000569914">
    <property type="component" value="Unassembled WGS sequence"/>
</dbReference>
<keyword evidence="3 7" id="KW-0808">Transferase</keyword>
<evidence type="ECO:0000313" key="7">
    <source>
        <dbReference type="EMBL" id="NYE70794.1"/>
    </source>
</evidence>
<dbReference type="GO" id="GO:0003983">
    <property type="term" value="F:UTP:glucose-1-phosphate uridylyltransferase activity"/>
    <property type="evidence" value="ECO:0007669"/>
    <property type="project" value="UniProtKB-EC"/>
</dbReference>
<comment type="caution">
    <text evidence="7">The sequence shown here is derived from an EMBL/GenBank/DDBJ whole genome shotgun (WGS) entry which is preliminary data.</text>
</comment>
<name>A0A7Y9I5T0_9ACTN</name>
<evidence type="ECO:0000313" key="8">
    <source>
        <dbReference type="Proteomes" id="UP000569914"/>
    </source>
</evidence>
<evidence type="ECO:0000256" key="3">
    <source>
        <dbReference type="ARBA" id="ARBA00022679"/>
    </source>
</evidence>
<dbReference type="RefSeq" id="WP_179750521.1">
    <property type="nucleotide sequence ID" value="NZ_JACCBU010000001.1"/>
</dbReference>
<dbReference type="PANTHER" id="PTHR43197:SF1">
    <property type="entry name" value="UTP--GLUCOSE-1-PHOSPHATE URIDYLYLTRANSFERASE"/>
    <property type="match status" value="1"/>
</dbReference>
<accession>A0A7Y9I5T0</accession>
<feature type="domain" description="Nucleotidyl transferase" evidence="6">
    <location>
        <begin position="7"/>
        <end position="276"/>
    </location>
</feature>
<dbReference type="Gene3D" id="3.90.550.10">
    <property type="entry name" value="Spore Coat Polysaccharide Biosynthesis Protein SpsA, Chain A"/>
    <property type="match status" value="1"/>
</dbReference>
<dbReference type="Pfam" id="PF00483">
    <property type="entry name" value="NTP_transferase"/>
    <property type="match status" value="1"/>
</dbReference>
<sequence>MSSSECAVVLTAGYGSRLFPVTAVVPKSLMPVLDRPVLHYLLADLVAAGVDDIGIVADRSDQAIRHYVDGLPEVAATLERRGWGHKFEPIARAYEELAAARFTIIEQDLTAGDYGTAVPARLAAEFVGERSCFYLSGDDLLTTTDGRGNAADLADLRAAATDCLASMQVTTVPAELAHRYGIVELRDHGQSRRLVSLIEKSSTSRGSFANISRYYLTPAAFRVVSEQPVNPGTGEAMITDAMLRLLSAGPVGVSVARGHYFDCGSLDGWHRANVAMMQGRKTAAPSST</sequence>
<dbReference type="InterPro" id="IPR005835">
    <property type="entry name" value="NTP_transferase_dom"/>
</dbReference>
<reference evidence="7 8" key="1">
    <citation type="submission" date="2020-07" db="EMBL/GenBank/DDBJ databases">
        <title>Sequencing the genomes of 1000 actinobacteria strains.</title>
        <authorList>
            <person name="Klenk H.-P."/>
        </authorList>
    </citation>
    <scope>NUCLEOTIDE SEQUENCE [LARGE SCALE GENOMIC DNA]</scope>
    <source>
        <strain evidence="7 8">DSM 22083</strain>
    </source>
</reference>
<dbReference type="AlphaFoldDB" id="A0A7Y9I5T0"/>
<evidence type="ECO:0000256" key="2">
    <source>
        <dbReference type="ARBA" id="ARBA00012415"/>
    </source>
</evidence>
<dbReference type="SUPFAM" id="SSF53448">
    <property type="entry name" value="Nucleotide-diphospho-sugar transferases"/>
    <property type="match status" value="1"/>
</dbReference>
<dbReference type="PANTHER" id="PTHR43197">
    <property type="entry name" value="UTP--GLUCOSE-1-PHOSPHATE URIDYLYLTRANSFERASE"/>
    <property type="match status" value="1"/>
</dbReference>
<proteinExistence type="inferred from homology"/>
<evidence type="ECO:0000259" key="6">
    <source>
        <dbReference type="Pfam" id="PF00483"/>
    </source>
</evidence>
<evidence type="ECO:0000256" key="4">
    <source>
        <dbReference type="ARBA" id="ARBA00022695"/>
    </source>
</evidence>
<dbReference type="InterPro" id="IPR029044">
    <property type="entry name" value="Nucleotide-diphossugar_trans"/>
</dbReference>
<comment type="similarity">
    <text evidence="1">Belongs to the UDPGP type 2 family.</text>
</comment>
<evidence type="ECO:0000256" key="5">
    <source>
        <dbReference type="ARBA" id="ARBA00048128"/>
    </source>
</evidence>
<organism evidence="7 8">
    <name type="scientific">Microlunatus parietis</name>
    <dbReference type="NCBI Taxonomy" id="682979"/>
    <lineage>
        <taxon>Bacteria</taxon>
        <taxon>Bacillati</taxon>
        <taxon>Actinomycetota</taxon>
        <taxon>Actinomycetes</taxon>
        <taxon>Propionibacteriales</taxon>
        <taxon>Propionibacteriaceae</taxon>
        <taxon>Microlunatus</taxon>
    </lineage>
</organism>
<keyword evidence="4 7" id="KW-0548">Nucleotidyltransferase</keyword>
<gene>
    <name evidence="7" type="ORF">BKA15_002123</name>
</gene>
<dbReference type="GO" id="GO:0006011">
    <property type="term" value="P:UDP-alpha-D-glucose metabolic process"/>
    <property type="evidence" value="ECO:0007669"/>
    <property type="project" value="InterPro"/>
</dbReference>
<dbReference type="InterPro" id="IPR005771">
    <property type="entry name" value="GalU_uridylyltTrfase_bac/arc"/>
</dbReference>
<protein>
    <recommendedName>
        <fullName evidence="2">UTP--glucose-1-phosphate uridylyltransferase</fullName>
        <ecNumber evidence="2">2.7.7.9</ecNumber>
    </recommendedName>
</protein>